<dbReference type="PANTHER" id="PTHR37477:SF1">
    <property type="entry name" value="COBALT-PRECORRIN-5A HYDROLASE"/>
    <property type="match status" value="1"/>
</dbReference>
<dbReference type="SUPFAM" id="SSF159664">
    <property type="entry name" value="CobE/GbiG C-terminal domain-like"/>
    <property type="match status" value="1"/>
</dbReference>
<dbReference type="InterPro" id="IPR052553">
    <property type="entry name" value="CbiG_hydrolase"/>
</dbReference>
<gene>
    <name evidence="2" type="ORF">QO002_002814</name>
</gene>
<comment type="caution">
    <text evidence="2">The sequence shown here is derived from an EMBL/GenBank/DDBJ whole genome shotgun (WGS) entry which is preliminary data.</text>
</comment>
<dbReference type="Pfam" id="PF01890">
    <property type="entry name" value="CbiG_C"/>
    <property type="match status" value="1"/>
</dbReference>
<organism evidence="2 3">
    <name type="scientific">Pararhizobium capsulatum DSM 1112</name>
    <dbReference type="NCBI Taxonomy" id="1121113"/>
    <lineage>
        <taxon>Bacteria</taxon>
        <taxon>Pseudomonadati</taxon>
        <taxon>Pseudomonadota</taxon>
        <taxon>Alphaproteobacteria</taxon>
        <taxon>Hyphomicrobiales</taxon>
        <taxon>Rhizobiaceae</taxon>
        <taxon>Rhizobium/Agrobacterium group</taxon>
        <taxon>Pararhizobium</taxon>
    </lineage>
</organism>
<proteinExistence type="predicted"/>
<dbReference type="GO" id="GO:0043779">
    <property type="term" value="F:cobalt-precorrin-5A acetaldehyde-lyase activity"/>
    <property type="evidence" value="ECO:0007669"/>
    <property type="project" value="UniProtKB-EC"/>
</dbReference>
<feature type="domain" description="CobE/GbiG C-terminal" evidence="1">
    <location>
        <begin position="15"/>
        <end position="135"/>
    </location>
</feature>
<dbReference type="EC" id="3.7.1.12" evidence="2"/>
<dbReference type="InterPro" id="IPR002750">
    <property type="entry name" value="CobE/GbiG_C"/>
</dbReference>
<evidence type="ECO:0000259" key="1">
    <source>
        <dbReference type="Pfam" id="PF01890"/>
    </source>
</evidence>
<evidence type="ECO:0000313" key="2">
    <source>
        <dbReference type="EMBL" id="MDQ0320676.1"/>
    </source>
</evidence>
<accession>A0ABU0BSQ5</accession>
<dbReference type="Gene3D" id="3.30.420.180">
    <property type="entry name" value="CobE/GbiG C-terminal domain"/>
    <property type="match status" value="1"/>
</dbReference>
<dbReference type="RefSeq" id="WP_370878490.1">
    <property type="nucleotide sequence ID" value="NZ_JAUSVF010000001.1"/>
</dbReference>
<evidence type="ECO:0000313" key="3">
    <source>
        <dbReference type="Proteomes" id="UP001230207"/>
    </source>
</evidence>
<dbReference type="Proteomes" id="UP001230207">
    <property type="component" value="Unassembled WGS sequence"/>
</dbReference>
<protein>
    <submittedName>
        <fullName evidence="2">Cobalt-precorrin 5A hydrolase</fullName>
        <ecNumber evidence="2">3.7.1.12</ecNumber>
    </submittedName>
</protein>
<dbReference type="EMBL" id="JAUSVF010000001">
    <property type="protein sequence ID" value="MDQ0320676.1"/>
    <property type="molecule type" value="Genomic_DNA"/>
</dbReference>
<sequence length="184" mass="18831">MAEHSDARMVPSPELVLGIGCERGADPAEIISLAKSALDRCGRPARDVMLVASIDTRASEPAIIAAARHFGVPLRFFSAAVLEALTPRLANPSALVFAYTACHGVAEAAALAGGGEVARLVVPKLKSHQATIAIAESSQSVVAAGSEIESTISQSDSGAPSLPNDMRSREQAAGLSAMLLEGAC</sequence>
<reference evidence="2 3" key="1">
    <citation type="submission" date="2023-07" db="EMBL/GenBank/DDBJ databases">
        <title>Genomic Encyclopedia of Type Strains, Phase IV (KMG-IV): sequencing the most valuable type-strain genomes for metagenomic binning, comparative biology and taxonomic classification.</title>
        <authorList>
            <person name="Goeker M."/>
        </authorList>
    </citation>
    <scope>NUCLEOTIDE SEQUENCE [LARGE SCALE GENOMIC DNA]</scope>
    <source>
        <strain evidence="2 3">DSM 1112</strain>
    </source>
</reference>
<dbReference type="PANTHER" id="PTHR37477">
    <property type="entry name" value="COBALT-PRECORRIN-5A HYDROLASE"/>
    <property type="match status" value="1"/>
</dbReference>
<keyword evidence="3" id="KW-1185">Reference proteome</keyword>
<keyword evidence="2" id="KW-0378">Hydrolase</keyword>
<dbReference type="InterPro" id="IPR036518">
    <property type="entry name" value="CobE/GbiG_C_sf"/>
</dbReference>
<name>A0ABU0BSQ5_9HYPH</name>